<dbReference type="AlphaFoldDB" id="A0A386ZG92"/>
<dbReference type="SUPFAM" id="SSF56601">
    <property type="entry name" value="beta-lactamase/transpeptidase-like"/>
    <property type="match status" value="1"/>
</dbReference>
<reference evidence="2 3" key="1">
    <citation type="submission" date="2018-09" db="EMBL/GenBank/DDBJ databases">
        <title>Nocardia yunnanensis sp. nov., an actinomycete isolated from a soil sample.</title>
        <authorList>
            <person name="Zhang J."/>
        </authorList>
    </citation>
    <scope>NUCLEOTIDE SEQUENCE [LARGE SCALE GENOMIC DNA]</scope>
    <source>
        <strain evidence="2 3">CFHS0054</strain>
    </source>
</reference>
<evidence type="ECO:0000313" key="3">
    <source>
        <dbReference type="Proteomes" id="UP000267164"/>
    </source>
</evidence>
<keyword evidence="3" id="KW-1185">Reference proteome</keyword>
<keyword evidence="2" id="KW-0378">Hydrolase</keyword>
<evidence type="ECO:0000259" key="1">
    <source>
        <dbReference type="Pfam" id="PF00144"/>
    </source>
</evidence>
<feature type="domain" description="Beta-lactamase-related" evidence="1">
    <location>
        <begin position="6"/>
        <end position="325"/>
    </location>
</feature>
<organism evidence="2 3">
    <name type="scientific">Nocardia yunnanensis</name>
    <dbReference type="NCBI Taxonomy" id="2382165"/>
    <lineage>
        <taxon>Bacteria</taxon>
        <taxon>Bacillati</taxon>
        <taxon>Actinomycetota</taxon>
        <taxon>Actinomycetes</taxon>
        <taxon>Mycobacteriales</taxon>
        <taxon>Nocardiaceae</taxon>
        <taxon>Nocardia</taxon>
    </lineage>
</organism>
<proteinExistence type="predicted"/>
<accession>A0A386ZG92</accession>
<dbReference type="OrthoDB" id="262125at2"/>
<dbReference type="Gene3D" id="3.40.710.10">
    <property type="entry name" value="DD-peptidase/beta-lactamase superfamily"/>
    <property type="match status" value="1"/>
</dbReference>
<dbReference type="InterPro" id="IPR001466">
    <property type="entry name" value="Beta-lactam-related"/>
</dbReference>
<dbReference type="Proteomes" id="UP000267164">
    <property type="component" value="Chromosome"/>
</dbReference>
<sequence>MSNMGLNALVSDFVETSGVPGVVAGVYHAGQQEVVACGVTNVVTGESMREDTGFLLGSVTKVLTTTLVMQQVEQGRIDLDERVVTYLPEFRLEVAGAADIRIRHLLNHTNGIDADLYFPDADGPDALRIAVDGMAEQVGTLFAPGEHISYSNGGMIVAGRVLEVVTGVPYHELLQRNLFDPAGMTGAVTSPAQAILRSTAVGHFPSQDGARRTDLFKLPDTWGPAGSSAIAGIADLLAFGRIHLDGGLAPSGARVLSEESVRRMRTVTYSTGSPHIPPIGLGWLLMPFGDVEVLSHSGASPGGVAVLVAVPGRDLVFAAYGNDARAMALFDRILLTLLRNRLGVTVPDLITATIEAEDLGRYEGTYRSNQLRIAVRAVDGGLEETTTYEPADEQQSGIFTAFVGGSIPVMTRRYLPVGKDVFAPAGLPLEMFTGYSRQLLVSYHDFRDGVPRYRSAGGRMTRRAVD</sequence>
<dbReference type="PANTHER" id="PTHR43283">
    <property type="entry name" value="BETA-LACTAMASE-RELATED"/>
    <property type="match status" value="1"/>
</dbReference>
<dbReference type="RefSeq" id="WP_120739586.1">
    <property type="nucleotide sequence ID" value="NZ_CP032568.1"/>
</dbReference>
<name>A0A386ZG92_9NOCA</name>
<dbReference type="Pfam" id="PF00144">
    <property type="entry name" value="Beta-lactamase"/>
    <property type="match status" value="1"/>
</dbReference>
<gene>
    <name evidence="2" type="ORF">D7D52_23205</name>
</gene>
<dbReference type="EMBL" id="CP032568">
    <property type="protein sequence ID" value="AYF76253.1"/>
    <property type="molecule type" value="Genomic_DNA"/>
</dbReference>
<evidence type="ECO:0000313" key="2">
    <source>
        <dbReference type="EMBL" id="AYF76253.1"/>
    </source>
</evidence>
<dbReference type="KEGG" id="nyu:D7D52_23205"/>
<dbReference type="PANTHER" id="PTHR43283:SF3">
    <property type="entry name" value="BETA-LACTAMASE FAMILY PROTEIN (AFU_ORTHOLOGUE AFUA_5G07500)"/>
    <property type="match status" value="1"/>
</dbReference>
<dbReference type="GO" id="GO:0016787">
    <property type="term" value="F:hydrolase activity"/>
    <property type="evidence" value="ECO:0007669"/>
    <property type="project" value="UniProtKB-KW"/>
</dbReference>
<dbReference type="InterPro" id="IPR050789">
    <property type="entry name" value="Diverse_Enzym_Activities"/>
</dbReference>
<protein>
    <submittedName>
        <fullName evidence="2">Class A beta-lactamase-related serine hydrolase</fullName>
    </submittedName>
</protein>
<dbReference type="InterPro" id="IPR012338">
    <property type="entry name" value="Beta-lactam/transpept-like"/>
</dbReference>